<evidence type="ECO:0000313" key="1">
    <source>
        <dbReference type="EMBL" id="KAH1097370.1"/>
    </source>
</evidence>
<organism evidence="1 2">
    <name type="scientific">Gossypium stocksii</name>
    <dbReference type="NCBI Taxonomy" id="47602"/>
    <lineage>
        <taxon>Eukaryota</taxon>
        <taxon>Viridiplantae</taxon>
        <taxon>Streptophyta</taxon>
        <taxon>Embryophyta</taxon>
        <taxon>Tracheophyta</taxon>
        <taxon>Spermatophyta</taxon>
        <taxon>Magnoliopsida</taxon>
        <taxon>eudicotyledons</taxon>
        <taxon>Gunneridae</taxon>
        <taxon>Pentapetalae</taxon>
        <taxon>rosids</taxon>
        <taxon>malvids</taxon>
        <taxon>Malvales</taxon>
        <taxon>Malvaceae</taxon>
        <taxon>Malvoideae</taxon>
        <taxon>Gossypium</taxon>
    </lineage>
</organism>
<accession>A0A9D4A8R1</accession>
<sequence>MFPLVARWNHGPSYVGLPDELEDFEWMTYADPEIISYIPPEVLDNQEMWDANVPLIMIESVPSREPFFSIDTTTADDYLTWFRTVGKSYLLPPEAMSRQIWSKRQCRPPQQRRRGRDCITGTDVPRMLYFYANVSAKPHIGTDVDLCTPTNDDNDVDAHAIVSANVYARYLFNIHEIWGILWLHAYIDPNTARITILPRQLIIATTGHRSGGYIMAGEDDVAINHGGR</sequence>
<dbReference type="Proteomes" id="UP000828251">
    <property type="component" value="Unassembled WGS sequence"/>
</dbReference>
<evidence type="ECO:0000313" key="2">
    <source>
        <dbReference type="Proteomes" id="UP000828251"/>
    </source>
</evidence>
<dbReference type="OrthoDB" id="990873at2759"/>
<proteinExistence type="predicted"/>
<protein>
    <submittedName>
        <fullName evidence="1">Uncharacterized protein</fullName>
    </submittedName>
</protein>
<dbReference type="EMBL" id="JAIQCV010000005">
    <property type="protein sequence ID" value="KAH1097370.1"/>
    <property type="molecule type" value="Genomic_DNA"/>
</dbReference>
<comment type="caution">
    <text evidence="1">The sequence shown here is derived from an EMBL/GenBank/DDBJ whole genome shotgun (WGS) entry which is preliminary data.</text>
</comment>
<name>A0A9D4A8R1_9ROSI</name>
<keyword evidence="2" id="KW-1185">Reference proteome</keyword>
<reference evidence="1 2" key="1">
    <citation type="journal article" date="2021" name="Plant Biotechnol. J.">
        <title>Multi-omics assisted identification of the key and species-specific regulatory components of drought-tolerant mechanisms in Gossypium stocksii.</title>
        <authorList>
            <person name="Yu D."/>
            <person name="Ke L."/>
            <person name="Zhang D."/>
            <person name="Wu Y."/>
            <person name="Sun Y."/>
            <person name="Mei J."/>
            <person name="Sun J."/>
            <person name="Sun Y."/>
        </authorList>
    </citation>
    <scope>NUCLEOTIDE SEQUENCE [LARGE SCALE GENOMIC DNA]</scope>
    <source>
        <strain evidence="2">cv. E1</strain>
        <tissue evidence="1">Leaf</tissue>
    </source>
</reference>
<dbReference type="AlphaFoldDB" id="A0A9D4A8R1"/>
<gene>
    <name evidence="1" type="ORF">J1N35_014291</name>
</gene>